<dbReference type="SUPFAM" id="SSF51366">
    <property type="entry name" value="Ribulose-phoshate binding barrel"/>
    <property type="match status" value="1"/>
</dbReference>
<keyword evidence="4" id="KW-0456">Lyase</keyword>
<dbReference type="RefSeq" id="WP_302929357.1">
    <property type="nucleotide sequence ID" value="NZ_JAJEPW010000036.1"/>
</dbReference>
<sequence>MSIALLQEKIRARKTPLALVLGPEADKLPARITKNFTDMYGPGDMAQAEALRYHGSQLISQTAPLLPAVVLQAERYLRYGFMGMDVLANLVNMAKAQGLYTIVDARTAAPAVYVEGGIRADGVTVTPYPGSDVCRVGEDKSVFAAVRTGNPSAPEIQNLLSGDRRLYLAAADQMVRHGAALMAETDYVLDVKELRSRAPKAFLLLLGCDGENALPAFDDYGRGALIADTALQYADADAVQAAVRQLKQLVTVL</sequence>
<dbReference type="InterPro" id="IPR011995">
    <property type="entry name" value="OMPdecase_type-2"/>
</dbReference>
<dbReference type="AlphaFoldDB" id="A0AAE3AHH4"/>
<evidence type="ECO:0000313" key="8">
    <source>
        <dbReference type="Proteomes" id="UP001199319"/>
    </source>
</evidence>
<dbReference type="PANTHER" id="PTHR43375">
    <property type="entry name" value="OROTIDINE 5'-PHOSPHATE DECARBOXYLASE"/>
    <property type="match status" value="1"/>
</dbReference>
<dbReference type="InterPro" id="IPR013785">
    <property type="entry name" value="Aldolase_TIM"/>
</dbReference>
<comment type="pathway">
    <text evidence="1">Pyrimidine metabolism; UMP biosynthesis via de novo pathway; UMP from orotate: step 2/2.</text>
</comment>
<evidence type="ECO:0000256" key="6">
    <source>
        <dbReference type="ARBA" id="ARBA00033428"/>
    </source>
</evidence>
<dbReference type="InterPro" id="IPR011060">
    <property type="entry name" value="RibuloseP-bd_barrel"/>
</dbReference>
<dbReference type="Proteomes" id="UP001199319">
    <property type="component" value="Unassembled WGS sequence"/>
</dbReference>
<dbReference type="PANTHER" id="PTHR43375:SF1">
    <property type="entry name" value="OROTIDINE 5'-PHOSPHATE DECARBOXYLASE"/>
    <property type="match status" value="1"/>
</dbReference>
<evidence type="ECO:0000313" key="7">
    <source>
        <dbReference type="EMBL" id="MCC2130136.1"/>
    </source>
</evidence>
<name>A0AAE3AHH4_9FIRM</name>
<dbReference type="GO" id="GO:0006221">
    <property type="term" value="P:pyrimidine nucleotide biosynthetic process"/>
    <property type="evidence" value="ECO:0007669"/>
    <property type="project" value="UniProtKB-KW"/>
</dbReference>
<keyword evidence="4" id="KW-0210">Decarboxylase</keyword>
<dbReference type="Gene3D" id="3.20.20.70">
    <property type="entry name" value="Aldolase class I"/>
    <property type="match status" value="1"/>
</dbReference>
<organism evidence="7 8">
    <name type="scientific">Brotocaccenecus cirricatena</name>
    <dbReference type="NCBI Taxonomy" id="3064195"/>
    <lineage>
        <taxon>Bacteria</taxon>
        <taxon>Bacillati</taxon>
        <taxon>Bacillota</taxon>
        <taxon>Clostridia</taxon>
        <taxon>Eubacteriales</taxon>
        <taxon>Oscillospiraceae</taxon>
        <taxon>Brotocaccenecus</taxon>
    </lineage>
</organism>
<dbReference type="GO" id="GO:0004590">
    <property type="term" value="F:orotidine-5'-phosphate decarboxylase activity"/>
    <property type="evidence" value="ECO:0007669"/>
    <property type="project" value="UniProtKB-EC"/>
</dbReference>
<accession>A0AAE3AHH4</accession>
<protein>
    <recommendedName>
        <fullName evidence="3">Orotidine 5'-phosphate decarboxylase</fullName>
        <ecNumber evidence="2">4.1.1.23</ecNumber>
    </recommendedName>
    <alternativeName>
        <fullName evidence="6">OMP decarboxylase</fullName>
    </alternativeName>
</protein>
<gene>
    <name evidence="7" type="ORF">LKD37_11530</name>
</gene>
<evidence type="ECO:0000256" key="2">
    <source>
        <dbReference type="ARBA" id="ARBA00012321"/>
    </source>
</evidence>
<proteinExistence type="predicted"/>
<evidence type="ECO:0000256" key="5">
    <source>
        <dbReference type="ARBA" id="ARBA00022975"/>
    </source>
</evidence>
<evidence type="ECO:0000256" key="4">
    <source>
        <dbReference type="ARBA" id="ARBA00022793"/>
    </source>
</evidence>
<evidence type="ECO:0000256" key="1">
    <source>
        <dbReference type="ARBA" id="ARBA00004861"/>
    </source>
</evidence>
<comment type="caution">
    <text evidence="7">The sequence shown here is derived from an EMBL/GenBank/DDBJ whole genome shotgun (WGS) entry which is preliminary data.</text>
</comment>
<reference evidence="7" key="1">
    <citation type="submission" date="2021-10" db="EMBL/GenBank/DDBJ databases">
        <title>Anaerobic single-cell dispensing facilitates the cultivation of human gut bacteria.</title>
        <authorList>
            <person name="Afrizal A."/>
        </authorList>
    </citation>
    <scope>NUCLEOTIDE SEQUENCE</scope>
    <source>
        <strain evidence="7">CLA-AA-H272</strain>
    </source>
</reference>
<dbReference type="EC" id="4.1.1.23" evidence="2"/>
<keyword evidence="8" id="KW-1185">Reference proteome</keyword>
<evidence type="ECO:0000256" key="3">
    <source>
        <dbReference type="ARBA" id="ARBA00021923"/>
    </source>
</evidence>
<dbReference type="EMBL" id="JAJEPW010000036">
    <property type="protein sequence ID" value="MCC2130136.1"/>
    <property type="molecule type" value="Genomic_DNA"/>
</dbReference>
<keyword evidence="5" id="KW-0665">Pyrimidine biosynthesis</keyword>